<comment type="caution">
    <text evidence="3">The sequence shown here is derived from an EMBL/GenBank/DDBJ whole genome shotgun (WGS) entry which is preliminary data.</text>
</comment>
<dbReference type="PANTHER" id="PTHR32305:SF15">
    <property type="entry name" value="PROTEIN RHSA-RELATED"/>
    <property type="match status" value="1"/>
</dbReference>
<dbReference type="PANTHER" id="PTHR32305">
    <property type="match status" value="1"/>
</dbReference>
<dbReference type="InterPro" id="IPR022385">
    <property type="entry name" value="Rhs_assc_core"/>
</dbReference>
<dbReference type="InterPro" id="IPR050708">
    <property type="entry name" value="T6SS_VgrG/RHS"/>
</dbReference>
<gene>
    <name evidence="3" type="ORF">G5B05_12515</name>
</gene>
<proteinExistence type="predicted"/>
<evidence type="ECO:0000313" key="4">
    <source>
        <dbReference type="Proteomes" id="UP000768180"/>
    </source>
</evidence>
<dbReference type="EMBL" id="JAAITQ010000026">
    <property type="protein sequence ID" value="NSE17211.1"/>
    <property type="molecule type" value="Genomic_DNA"/>
</dbReference>
<dbReference type="NCBIfam" id="TIGR03696">
    <property type="entry name" value="Rhs_assc_core"/>
    <property type="match status" value="1"/>
</dbReference>
<sequence>MLKKGEKEYYYLYNSQNDVIGLIDSDGKQVVNYSYDAWGKQTGLTDTSGENIGKLNPFRYRAYCYDDDTKLYVTASRYYDPELCRFLCADNFDVVKAEMFSMNGKNLYVYCCNNPVNAVDDDGDFGILMLALSGIDPQKVAWDIVKGVFVYAVQCGMANEKVTLEGLAEVAIESAIGSVLGGGRGILFSIAINGVKGIYAEYQESGNGARALGAGIYDAIMTVFEPKTYNTYVKNEIIEDALGAFTDFFSLRYWDMEKAVFWMECLENPRNRKIKRDQHLRKTAIPTLVLKKWREKEKLAE</sequence>
<dbReference type="Pfam" id="PF25023">
    <property type="entry name" value="TEN_YD-shell"/>
    <property type="match status" value="1"/>
</dbReference>
<dbReference type="InterPro" id="IPR056823">
    <property type="entry name" value="TEN-like_YD-shell"/>
</dbReference>
<reference evidence="3 4" key="1">
    <citation type="journal article" date="2020" name="Cell Host Microbe">
        <title>Functional and Genomic Variation between Human-Derived Isolates of Lachnospiraceae Reveals Inter- and Intra-Species Diversity.</title>
        <authorList>
            <person name="Sorbara M.T."/>
            <person name="Littmann E.R."/>
            <person name="Fontana E."/>
            <person name="Moody T.U."/>
            <person name="Kohout C.E."/>
            <person name="Gjonbalaj M."/>
            <person name="Eaton V."/>
            <person name="Seok R."/>
            <person name="Leiner I.M."/>
            <person name="Pamer E.G."/>
        </authorList>
    </citation>
    <scope>NUCLEOTIDE SEQUENCE [LARGE SCALE GENOMIC DNA]</scope>
    <source>
        <strain evidence="3 4">MSK.14.54</strain>
    </source>
</reference>
<feature type="domain" description="Teneurin-like YD-shell" evidence="2">
    <location>
        <begin position="2"/>
        <end position="116"/>
    </location>
</feature>
<keyword evidence="1" id="KW-0677">Repeat</keyword>
<accession>A0ABX2GHE4</accession>
<dbReference type="Proteomes" id="UP000768180">
    <property type="component" value="Unassembled WGS sequence"/>
</dbReference>
<evidence type="ECO:0000313" key="3">
    <source>
        <dbReference type="EMBL" id="NSE17211.1"/>
    </source>
</evidence>
<dbReference type="Gene3D" id="2.180.10.10">
    <property type="entry name" value="RHS repeat-associated core"/>
    <property type="match status" value="1"/>
</dbReference>
<dbReference type="RefSeq" id="WP_173860185.1">
    <property type="nucleotide sequence ID" value="NZ_JAAIUH010000025.1"/>
</dbReference>
<protein>
    <submittedName>
        <fullName evidence="3">RHS repeat-associated core domain-containing protein</fullName>
    </submittedName>
</protein>
<keyword evidence="4" id="KW-1185">Reference proteome</keyword>
<evidence type="ECO:0000256" key="1">
    <source>
        <dbReference type="ARBA" id="ARBA00022737"/>
    </source>
</evidence>
<evidence type="ECO:0000259" key="2">
    <source>
        <dbReference type="Pfam" id="PF25023"/>
    </source>
</evidence>
<organism evidence="3 4">
    <name type="scientific">Fusicatenibacter saccharivorans</name>
    <dbReference type="NCBI Taxonomy" id="1150298"/>
    <lineage>
        <taxon>Bacteria</taxon>
        <taxon>Bacillati</taxon>
        <taxon>Bacillota</taxon>
        <taxon>Clostridia</taxon>
        <taxon>Lachnospirales</taxon>
        <taxon>Lachnospiraceae</taxon>
        <taxon>Fusicatenibacter</taxon>
    </lineage>
</organism>
<name>A0ABX2GHE4_9FIRM</name>